<gene>
    <name evidence="3" type="ORF">UFOVP1079_55</name>
    <name evidence="4" type="ORF">UFOVP1320_2</name>
    <name evidence="5" type="ORF">UFOVP1431_53</name>
    <name evidence="6" type="ORF">UFOVP1527_54</name>
    <name evidence="1" type="ORF">UFOVP548_17</name>
    <name evidence="2" type="ORF">UFOVP904_17</name>
</gene>
<dbReference type="EMBL" id="LR798373">
    <property type="protein sequence ID" value="CAB5227549.1"/>
    <property type="molecule type" value="Genomic_DNA"/>
</dbReference>
<evidence type="ECO:0000313" key="6">
    <source>
        <dbReference type="EMBL" id="CAB5227549.1"/>
    </source>
</evidence>
<evidence type="ECO:0000313" key="4">
    <source>
        <dbReference type="EMBL" id="CAB4197250.1"/>
    </source>
</evidence>
<organism evidence="1">
    <name type="scientific">uncultured Caudovirales phage</name>
    <dbReference type="NCBI Taxonomy" id="2100421"/>
    <lineage>
        <taxon>Viruses</taxon>
        <taxon>Duplodnaviria</taxon>
        <taxon>Heunggongvirae</taxon>
        <taxon>Uroviricota</taxon>
        <taxon>Caudoviricetes</taxon>
        <taxon>Peduoviridae</taxon>
        <taxon>Maltschvirus</taxon>
        <taxon>Maltschvirus maltsch</taxon>
    </lineage>
</organism>
<evidence type="ECO:0000313" key="2">
    <source>
        <dbReference type="EMBL" id="CAB4169909.1"/>
    </source>
</evidence>
<reference evidence="1" key="1">
    <citation type="submission" date="2020-04" db="EMBL/GenBank/DDBJ databases">
        <authorList>
            <person name="Chiriac C."/>
            <person name="Salcher M."/>
            <person name="Ghai R."/>
            <person name="Kavagutti S V."/>
        </authorList>
    </citation>
    <scope>NUCLEOTIDE SEQUENCE</scope>
</reference>
<accession>A0A6J5MWJ1</accession>
<protein>
    <submittedName>
        <fullName evidence="1">Uncharacterized protein</fullName>
    </submittedName>
</protein>
<proteinExistence type="predicted"/>
<dbReference type="EMBL" id="LR797037">
    <property type="protein sequence ID" value="CAB4183092.1"/>
    <property type="molecule type" value="Genomic_DNA"/>
</dbReference>
<dbReference type="EMBL" id="LR796520">
    <property type="protein sequence ID" value="CAB4149496.1"/>
    <property type="molecule type" value="Genomic_DNA"/>
</dbReference>
<evidence type="ECO:0000313" key="3">
    <source>
        <dbReference type="EMBL" id="CAB4183092.1"/>
    </source>
</evidence>
<name>A0A6J5MWJ1_9CAUD</name>
<sequence length="710" mass="69559">MASYQPPPTYADVILVDPENKKPAKFNPIWLNWFLGLTQKLTPGGAGSGTVTDVSVITANGLAGSVANSATTPAITLSTTITGLLKGNGTAISAASSGTDYAPPTSGTSILYGNGSGGFSNVTIGTGVSFAAGTLSATGSGGTVTSVTGVAPVASSGGTTPAISMAAATTSVSGYLTSTDWTTFNNKQASGSYLTTVTSDAPLTGSGTSGSHLSIPAATTSVSGYLTSTDWTTFNNKGSGTVTSVAAITLGTTGTDLSSTVANGTTTPVITLQVPTASASNRGALSAADWTTFNSKGSGTVTSVTGSAPVVSSGGTTPAISMAAATTSVNGYLTSTDWTTFNNKGSGTVTSVSGTAGRVSSTGGTTPVIDLVSGIASAGTTGSASLIPVVTIDTYGRVTSITTAANPQGTVTSVGGTGTVNGLSLSGTVTSSGNLTLGGTLDLSSPPAIGGTSAASGKFTTLGVTGLITSTLTSGEVMKIGSTTSGTGIIYMDMFNTSGGLYLGIEGSAGGSLWTNIPAYATGLGGRNGGGGISFSANAITQHMLLTTTGLAITGTLSATGTITPSQTAGIVGTTTTNDAQAGSVGETVMSSSALTNYPATGTWGDLTSISLTAGDWDIAAVTQQTTPGTMTGETRLGISVTSGNSATGLTTGYNRLTFPNATVAADSGASIPMYRLQLGSTTTVYLKFFTEYSTGTPKAVGTIIARRRR</sequence>
<evidence type="ECO:0000313" key="1">
    <source>
        <dbReference type="EMBL" id="CAB4149496.1"/>
    </source>
</evidence>
<dbReference type="EMBL" id="LR797269">
    <property type="protein sequence ID" value="CAB4197250.1"/>
    <property type="molecule type" value="Genomic_DNA"/>
</dbReference>
<evidence type="ECO:0000313" key="5">
    <source>
        <dbReference type="EMBL" id="CAB4211852.1"/>
    </source>
</evidence>
<dbReference type="EMBL" id="LR796851">
    <property type="protein sequence ID" value="CAB4169909.1"/>
    <property type="molecule type" value="Genomic_DNA"/>
</dbReference>
<dbReference type="EMBL" id="LR797378">
    <property type="protein sequence ID" value="CAB4211852.1"/>
    <property type="molecule type" value="Genomic_DNA"/>
</dbReference>